<feature type="transmembrane region" description="Helical" evidence="1">
    <location>
        <begin position="315"/>
        <end position="338"/>
    </location>
</feature>
<feature type="transmembrane region" description="Helical" evidence="1">
    <location>
        <begin position="139"/>
        <end position="159"/>
    </location>
</feature>
<comment type="caution">
    <text evidence="3">The sequence shown here is derived from an EMBL/GenBank/DDBJ whole genome shotgun (WGS) entry which is preliminary data.</text>
</comment>
<reference evidence="3" key="1">
    <citation type="submission" date="2022-08" db="EMBL/GenBank/DDBJ databases">
        <title>Novel Bdellovibrio Species Isolated from Svalbard: Designation Bdellovibrio svalbardensis.</title>
        <authorList>
            <person name="Mitchell R.J."/>
            <person name="Choi S.Y."/>
        </authorList>
    </citation>
    <scope>NUCLEOTIDE SEQUENCE</scope>
    <source>
        <strain evidence="3">PAP01</strain>
    </source>
</reference>
<feature type="transmembrane region" description="Helical" evidence="1">
    <location>
        <begin position="93"/>
        <end position="114"/>
    </location>
</feature>
<gene>
    <name evidence="3" type="ORF">NWE73_13355</name>
</gene>
<keyword evidence="1" id="KW-1133">Transmembrane helix</keyword>
<dbReference type="PANTHER" id="PTHR23028">
    <property type="entry name" value="ACETYLTRANSFERASE"/>
    <property type="match status" value="1"/>
</dbReference>
<feature type="transmembrane region" description="Helical" evidence="1">
    <location>
        <begin position="250"/>
        <end position="270"/>
    </location>
</feature>
<proteinExistence type="predicted"/>
<dbReference type="EMBL" id="JANRMI010000004">
    <property type="protein sequence ID" value="MDG0817362.1"/>
    <property type="molecule type" value="Genomic_DNA"/>
</dbReference>
<evidence type="ECO:0000259" key="2">
    <source>
        <dbReference type="Pfam" id="PF01757"/>
    </source>
</evidence>
<feature type="transmembrane region" description="Helical" evidence="1">
    <location>
        <begin position="218"/>
        <end position="238"/>
    </location>
</feature>
<dbReference type="InterPro" id="IPR002656">
    <property type="entry name" value="Acyl_transf_3_dom"/>
</dbReference>
<dbReference type="GO" id="GO:0016746">
    <property type="term" value="F:acyltransferase activity"/>
    <property type="evidence" value="ECO:0007669"/>
    <property type="project" value="UniProtKB-KW"/>
</dbReference>
<feature type="transmembrane region" description="Helical" evidence="1">
    <location>
        <begin position="190"/>
        <end position="211"/>
    </location>
</feature>
<name>A0ABT6DKH4_9BACT</name>
<keyword evidence="4" id="KW-1185">Reference proteome</keyword>
<feature type="transmembrane region" description="Helical" evidence="1">
    <location>
        <begin position="166"/>
        <end position="184"/>
    </location>
</feature>
<feature type="transmembrane region" description="Helical" evidence="1">
    <location>
        <begin position="51"/>
        <end position="72"/>
    </location>
</feature>
<dbReference type="Pfam" id="PF01757">
    <property type="entry name" value="Acyl_transf_3"/>
    <property type="match status" value="1"/>
</dbReference>
<feature type="domain" description="Acyltransferase 3" evidence="2">
    <location>
        <begin position="12"/>
        <end position="331"/>
    </location>
</feature>
<keyword evidence="3" id="KW-0808">Transferase</keyword>
<keyword evidence="1" id="KW-0812">Transmembrane</keyword>
<feature type="transmembrane region" description="Helical" evidence="1">
    <location>
        <begin position="282"/>
        <end position="303"/>
    </location>
</feature>
<evidence type="ECO:0000313" key="3">
    <source>
        <dbReference type="EMBL" id="MDG0817362.1"/>
    </source>
</evidence>
<feature type="transmembrane region" description="Helical" evidence="1">
    <location>
        <begin position="12"/>
        <end position="31"/>
    </location>
</feature>
<sequence>MVDIKSVKSRLPELDILRVIAAVFVLLYHFTFREPLIHHIPPGTFPSLDIFTRYGFLGVQLFFIISGFVILMSAEKRSAKTFIASRAKRICPALWISCTLTFTLTLLFGAPIYHPTWSQYFINMTLLSDILREYPIDGAYWSIFVEIKFYLFIFLVLIFKGIKKIELIYFIWILAVTFFTILPGDQDKNLNFLLGSYAPYFAMGSIFYLWWQNRLSKISYATFLIAYILTILEGNHQISILNENLHQAYYSAWIYNLTIAAFLAIFFLILRGPIQVKENQITLKLGLLTYPLYLVHQYIGVIIMKGIGYSTSETLSVLIATTLVIGIAYLVLSVETLLTRKFWPI</sequence>
<organism evidence="3 4">
    <name type="scientific">Bdellovibrio svalbardensis</name>
    <dbReference type="NCBI Taxonomy" id="2972972"/>
    <lineage>
        <taxon>Bacteria</taxon>
        <taxon>Pseudomonadati</taxon>
        <taxon>Bdellovibrionota</taxon>
        <taxon>Bdellovibrionia</taxon>
        <taxon>Bdellovibrionales</taxon>
        <taxon>Pseudobdellovibrionaceae</taxon>
        <taxon>Bdellovibrio</taxon>
    </lineage>
</organism>
<protein>
    <submittedName>
        <fullName evidence="3">Acyltransferase</fullName>
    </submittedName>
</protein>
<accession>A0ABT6DKH4</accession>
<dbReference type="InterPro" id="IPR050879">
    <property type="entry name" value="Acyltransferase_3"/>
</dbReference>
<evidence type="ECO:0000256" key="1">
    <source>
        <dbReference type="SAM" id="Phobius"/>
    </source>
</evidence>
<evidence type="ECO:0000313" key="4">
    <source>
        <dbReference type="Proteomes" id="UP001152321"/>
    </source>
</evidence>
<keyword evidence="3" id="KW-0012">Acyltransferase</keyword>
<dbReference type="Proteomes" id="UP001152321">
    <property type="component" value="Unassembled WGS sequence"/>
</dbReference>
<dbReference type="RefSeq" id="WP_277578837.1">
    <property type="nucleotide sequence ID" value="NZ_JANRMI010000004.1"/>
</dbReference>
<dbReference type="PANTHER" id="PTHR23028:SF53">
    <property type="entry name" value="ACYL_TRANSF_3 DOMAIN-CONTAINING PROTEIN"/>
    <property type="match status" value="1"/>
</dbReference>
<keyword evidence="1" id="KW-0472">Membrane</keyword>